<organism evidence="7 8">
    <name type="scientific">Candidatus Kinetoplastidibacterium crithidiae TCC036E</name>
    <dbReference type="NCBI Taxonomy" id="1208918"/>
    <lineage>
        <taxon>Bacteria</taxon>
        <taxon>Pseudomonadati</taxon>
        <taxon>Pseudomonadota</taxon>
        <taxon>Betaproteobacteria</taxon>
        <taxon>Candidatus Kinetoplastidibacterium</taxon>
    </lineage>
</organism>
<evidence type="ECO:0000256" key="1">
    <source>
        <dbReference type="ARBA" id="ARBA00022723"/>
    </source>
</evidence>
<dbReference type="KEGG" id="kct:CDEE_0307"/>
<dbReference type="FunFam" id="3.40.50.300:FF:001119">
    <property type="entry name" value="Iron-sulfur cluster carrier protein"/>
    <property type="match status" value="1"/>
</dbReference>
<keyword evidence="2 6" id="KW-0547">Nucleotide-binding</keyword>
<keyword evidence="8" id="KW-1185">Reference proteome</keyword>
<dbReference type="eggNOG" id="COG0489">
    <property type="taxonomic scope" value="Bacteria"/>
</dbReference>
<dbReference type="GO" id="GO:0140663">
    <property type="term" value="F:ATP-dependent FeS chaperone activity"/>
    <property type="evidence" value="ECO:0007669"/>
    <property type="project" value="InterPro"/>
</dbReference>
<reference evidence="7 8" key="1">
    <citation type="journal article" date="2013" name="Genome Biol. Evol.">
        <title>Genome evolution and phylogenomic analysis of candidatus kinetoplastibacterium, the betaproteobacterial endosymbionts of strigomonas and angomonas.</title>
        <authorList>
            <person name="Alves J.M."/>
            <person name="Serrano M.G."/>
            <person name="Maia da Silva F."/>
            <person name="Voegtly L.J."/>
            <person name="Matveyev A.V."/>
            <person name="Teixeira M.M."/>
            <person name="Camargo E.P."/>
            <person name="Buck G.A."/>
        </authorList>
    </citation>
    <scope>NUCLEOTIDE SEQUENCE [LARGE SCALE GENOMIC DNA]</scope>
    <source>
        <strain evidence="7 8">TCC036E</strain>
    </source>
</reference>
<dbReference type="Proteomes" id="UP000011686">
    <property type="component" value="Chromosome"/>
</dbReference>
<sequence length="359" mass="39537">MSTTIEQIRAILHSIKDHNGIDILNKYSKVLIDVNEGLVIINLELNYPVNQSIDVLMKEKIVHALESIGVLKVYINITWQVMTHVTSNLLKSYTGVKNIIAVVSGKGGVGKSTVSANLAYSLYLLGARVGIVDADIYGPSIPIIMGVSDQPEIIEHDRMVPIIKHGIQLNSLGFLLDYDSPAVLRGPMITKIFEQLVSKTKWCDLDYLIVDMPPGTGDIALSLAKNVPVVGTVIVTTPQDVSLMDVRRCIKMYKKVGTRILGIIENMSSYVCPHCMNGSNLFGSGGGKRISAQYDVPLLGELPFDNYIRSQSDIGEFLIFNNPLTNIANKYLDMSINLSKQIALLPKNDRNIFPPIVSR</sequence>
<evidence type="ECO:0000256" key="6">
    <source>
        <dbReference type="HAMAP-Rule" id="MF_02040"/>
    </source>
</evidence>
<evidence type="ECO:0000256" key="4">
    <source>
        <dbReference type="ARBA" id="ARBA00023004"/>
    </source>
</evidence>
<proteinExistence type="inferred from homology"/>
<dbReference type="GO" id="GO:0046872">
    <property type="term" value="F:metal ion binding"/>
    <property type="evidence" value="ECO:0007669"/>
    <property type="project" value="UniProtKB-KW"/>
</dbReference>
<dbReference type="HAMAP" id="MF_02040">
    <property type="entry name" value="Mrp_NBP35"/>
    <property type="match status" value="1"/>
</dbReference>
<dbReference type="PANTHER" id="PTHR42961:SF2">
    <property type="entry name" value="IRON-SULFUR PROTEIN NUBPL"/>
    <property type="match status" value="1"/>
</dbReference>
<dbReference type="Pfam" id="PF10609">
    <property type="entry name" value="ParA"/>
    <property type="match status" value="1"/>
</dbReference>
<dbReference type="RefSeq" id="WP_015238929.1">
    <property type="nucleotide sequence ID" value="NC_020283.1"/>
</dbReference>
<comment type="function">
    <text evidence="6">Binds and transfers iron-sulfur (Fe-S) clusters to target apoproteins. Can hydrolyze ATP.</text>
</comment>
<dbReference type="PANTHER" id="PTHR42961">
    <property type="entry name" value="IRON-SULFUR PROTEIN NUBPL"/>
    <property type="match status" value="1"/>
</dbReference>
<keyword evidence="4 6" id="KW-0408">Iron</keyword>
<dbReference type="GO" id="GO:0051539">
    <property type="term" value="F:4 iron, 4 sulfur cluster binding"/>
    <property type="evidence" value="ECO:0007669"/>
    <property type="project" value="TreeGrafter"/>
</dbReference>
<evidence type="ECO:0000313" key="8">
    <source>
        <dbReference type="Proteomes" id="UP000011686"/>
    </source>
</evidence>
<dbReference type="InterPro" id="IPR027417">
    <property type="entry name" value="P-loop_NTPase"/>
</dbReference>
<dbReference type="PROSITE" id="PS01215">
    <property type="entry name" value="MRP"/>
    <property type="match status" value="1"/>
</dbReference>
<dbReference type="InterPro" id="IPR000808">
    <property type="entry name" value="Mrp-like_CS"/>
</dbReference>
<dbReference type="SUPFAM" id="SSF52540">
    <property type="entry name" value="P-loop containing nucleoside triphosphate hydrolases"/>
    <property type="match status" value="1"/>
</dbReference>
<evidence type="ECO:0000256" key="3">
    <source>
        <dbReference type="ARBA" id="ARBA00022840"/>
    </source>
</evidence>
<dbReference type="PATRIC" id="fig|1208918.3.peg.82"/>
<keyword evidence="1 6" id="KW-0479">Metal-binding</keyword>
<evidence type="ECO:0000256" key="5">
    <source>
        <dbReference type="ARBA" id="ARBA00023014"/>
    </source>
</evidence>
<comment type="subunit">
    <text evidence="6">Homodimer.</text>
</comment>
<keyword evidence="6" id="KW-0378">Hydrolase</keyword>
<gene>
    <name evidence="7" type="ORF">CDEE_0307</name>
</gene>
<evidence type="ECO:0000313" key="7">
    <source>
        <dbReference type="EMBL" id="AGF47386.1"/>
    </source>
</evidence>
<dbReference type="HOGENOM" id="CLU_024839_0_0_4"/>
<accession>M1LTF9</accession>
<dbReference type="CDD" id="cd02037">
    <property type="entry name" value="Mrp_NBP35"/>
    <property type="match status" value="1"/>
</dbReference>
<dbReference type="GO" id="GO:0005524">
    <property type="term" value="F:ATP binding"/>
    <property type="evidence" value="ECO:0007669"/>
    <property type="project" value="UniProtKB-UniRule"/>
</dbReference>
<name>M1LTF9_9PROT</name>
<keyword evidence="3 6" id="KW-0067">ATP-binding</keyword>
<protein>
    <recommendedName>
        <fullName evidence="6">Iron-sulfur cluster carrier protein</fullName>
    </recommendedName>
</protein>
<comment type="similarity">
    <text evidence="6">Belongs to the Mrp/NBP35 ATP-binding proteins family.</text>
</comment>
<dbReference type="Gene3D" id="3.40.50.300">
    <property type="entry name" value="P-loop containing nucleotide triphosphate hydrolases"/>
    <property type="match status" value="1"/>
</dbReference>
<dbReference type="EMBL" id="CP003804">
    <property type="protein sequence ID" value="AGF47386.1"/>
    <property type="molecule type" value="Genomic_DNA"/>
</dbReference>
<dbReference type="GO" id="GO:0016226">
    <property type="term" value="P:iron-sulfur cluster assembly"/>
    <property type="evidence" value="ECO:0007669"/>
    <property type="project" value="InterPro"/>
</dbReference>
<feature type="binding site" evidence="6">
    <location>
        <begin position="105"/>
        <end position="112"/>
    </location>
    <ligand>
        <name>ATP</name>
        <dbReference type="ChEBI" id="CHEBI:30616"/>
    </ligand>
</feature>
<evidence type="ECO:0000256" key="2">
    <source>
        <dbReference type="ARBA" id="ARBA00022741"/>
    </source>
</evidence>
<dbReference type="InterPro" id="IPR044304">
    <property type="entry name" value="NUBPL-like"/>
</dbReference>
<dbReference type="GO" id="GO:0016887">
    <property type="term" value="F:ATP hydrolysis activity"/>
    <property type="evidence" value="ECO:0007669"/>
    <property type="project" value="UniProtKB-UniRule"/>
</dbReference>
<dbReference type="AlphaFoldDB" id="M1LTF9"/>
<dbReference type="STRING" id="1208918.CDEE_0307"/>
<dbReference type="InterPro" id="IPR019591">
    <property type="entry name" value="Mrp/NBP35_ATP-bd"/>
</dbReference>
<dbReference type="InterPro" id="IPR033756">
    <property type="entry name" value="YlxH/NBP35"/>
</dbReference>
<keyword evidence="5 6" id="KW-0411">Iron-sulfur</keyword>